<dbReference type="Proteomes" id="UP000048841">
    <property type="component" value="Unassembled WGS sequence"/>
</dbReference>
<dbReference type="KEGG" id="yet:CH48_3684"/>
<dbReference type="AlphaFoldDB" id="A0A0E1NC11"/>
<reference evidence="1 4" key="1">
    <citation type="submission" date="2015-03" db="EMBL/GenBank/DDBJ databases">
        <authorList>
            <person name="Murphy D."/>
        </authorList>
    </citation>
    <scope>NUCLEOTIDE SEQUENCE [LARGE SCALE GENOMIC DNA]</scope>
    <source>
        <strain evidence="1 4">IP26249</strain>
    </source>
</reference>
<evidence type="ECO:0000313" key="1">
    <source>
        <dbReference type="EMBL" id="CFQ75749.1"/>
    </source>
</evidence>
<accession>A0A0E1NC11</accession>
<dbReference type="EMBL" id="CGBR01000050">
    <property type="protein sequence ID" value="CFQ75749.1"/>
    <property type="molecule type" value="Genomic_DNA"/>
</dbReference>
<evidence type="ECO:0000313" key="3">
    <source>
        <dbReference type="Proteomes" id="UP000041601"/>
    </source>
</evidence>
<dbReference type="EMBL" id="CPXJ01000070">
    <property type="protein sequence ID" value="CNE56470.1"/>
    <property type="molecule type" value="Genomic_DNA"/>
</dbReference>
<dbReference type="PATRIC" id="fig|630.30.peg.533"/>
<gene>
    <name evidence="1" type="ORF">ERS137941_03989</name>
    <name evidence="2" type="ORF">ERS137959_04117</name>
</gene>
<reference evidence="2 3" key="2">
    <citation type="submission" date="2015-03" db="EMBL/GenBank/DDBJ databases">
        <authorList>
            <consortium name="Pathogen Informatics"/>
            <person name="Murphy D."/>
        </authorList>
    </citation>
    <scope>NUCLEOTIDE SEQUENCE [LARGE SCALE GENOMIC DNA]</scope>
    <source>
        <strain evidence="2 3">IP05342</strain>
    </source>
</reference>
<dbReference type="Proteomes" id="UP000041601">
    <property type="component" value="Unassembled WGS sequence"/>
</dbReference>
<sequence>MIFICKKGHIKVINSYSMSYDSGISNFEKVKLPFNIG</sequence>
<name>A0A0E1NC11_YEREN</name>
<organism evidence="1 4">
    <name type="scientific">Yersinia enterocolitica</name>
    <dbReference type="NCBI Taxonomy" id="630"/>
    <lineage>
        <taxon>Bacteria</taxon>
        <taxon>Pseudomonadati</taxon>
        <taxon>Pseudomonadota</taxon>
        <taxon>Gammaproteobacteria</taxon>
        <taxon>Enterobacterales</taxon>
        <taxon>Yersiniaceae</taxon>
        <taxon>Yersinia</taxon>
    </lineage>
</organism>
<evidence type="ECO:0000313" key="2">
    <source>
        <dbReference type="EMBL" id="CNE56470.1"/>
    </source>
</evidence>
<keyword evidence="3" id="KW-1185">Reference proteome</keyword>
<evidence type="ECO:0000313" key="4">
    <source>
        <dbReference type="Proteomes" id="UP000048841"/>
    </source>
</evidence>
<protein>
    <submittedName>
        <fullName evidence="1">Uncharacterized protein</fullName>
    </submittedName>
</protein>
<proteinExistence type="predicted"/>